<evidence type="ECO:0000256" key="4">
    <source>
        <dbReference type="ARBA" id="ARBA00022989"/>
    </source>
</evidence>
<keyword evidence="5 6" id="KW-0472">Membrane</keyword>
<dbReference type="Pfam" id="PF02687">
    <property type="entry name" value="FtsX"/>
    <property type="match status" value="2"/>
</dbReference>
<keyword evidence="9" id="KW-1185">Reference proteome</keyword>
<feature type="domain" description="ABC3 transporter permease C-terminal" evidence="7">
    <location>
        <begin position="200"/>
        <end position="305"/>
    </location>
</feature>
<dbReference type="EMBL" id="JAUSQL010000001">
    <property type="protein sequence ID" value="MDP9831963.1"/>
    <property type="molecule type" value="Genomic_DNA"/>
</dbReference>
<proteinExistence type="predicted"/>
<dbReference type="InterPro" id="IPR038766">
    <property type="entry name" value="Membrane_comp_ABC_pdt"/>
</dbReference>
<feature type="transmembrane region" description="Helical" evidence="6">
    <location>
        <begin position="409"/>
        <end position="432"/>
    </location>
</feature>
<feature type="transmembrane region" description="Helical" evidence="6">
    <location>
        <begin position="194"/>
        <end position="218"/>
    </location>
</feature>
<protein>
    <recommendedName>
        <fullName evidence="7">ABC3 transporter permease C-terminal domain-containing protein</fullName>
    </recommendedName>
</protein>
<comment type="subcellular location">
    <subcellularLocation>
        <location evidence="1">Cell membrane</location>
        <topology evidence="1">Multi-pass membrane protein</topology>
    </subcellularLocation>
</comment>
<feature type="transmembrane region" description="Helical" evidence="6">
    <location>
        <begin position="362"/>
        <end position="388"/>
    </location>
</feature>
<keyword evidence="2" id="KW-1003">Cell membrane</keyword>
<keyword evidence="4 6" id="KW-1133">Transmembrane helix</keyword>
<dbReference type="PANTHER" id="PTHR30287">
    <property type="entry name" value="MEMBRANE COMPONENT OF PREDICTED ABC SUPERFAMILY METABOLITE UPTAKE TRANSPORTER"/>
    <property type="match status" value="1"/>
</dbReference>
<dbReference type="InterPro" id="IPR003838">
    <property type="entry name" value="ABC3_permease_C"/>
</dbReference>
<accession>A0ABT9PGY2</accession>
<evidence type="ECO:0000256" key="5">
    <source>
        <dbReference type="ARBA" id="ARBA00023136"/>
    </source>
</evidence>
<feature type="transmembrane region" description="Helical" evidence="6">
    <location>
        <begin position="688"/>
        <end position="708"/>
    </location>
</feature>
<comment type="caution">
    <text evidence="8">The sequence shown here is derived from an EMBL/GenBank/DDBJ whole genome shotgun (WGS) entry which is preliminary data.</text>
</comment>
<evidence type="ECO:0000256" key="1">
    <source>
        <dbReference type="ARBA" id="ARBA00004651"/>
    </source>
</evidence>
<evidence type="ECO:0000313" key="8">
    <source>
        <dbReference type="EMBL" id="MDP9831963.1"/>
    </source>
</evidence>
<feature type="transmembrane region" description="Helical" evidence="6">
    <location>
        <begin position="643"/>
        <end position="676"/>
    </location>
</feature>
<name>A0ABT9PGY2_9ACTO</name>
<dbReference type="PANTHER" id="PTHR30287:SF2">
    <property type="entry name" value="BLL1001 PROTEIN"/>
    <property type="match status" value="1"/>
</dbReference>
<reference evidence="8 9" key="1">
    <citation type="submission" date="2023-07" db="EMBL/GenBank/DDBJ databases">
        <title>Sequencing the genomes of 1000 actinobacteria strains.</title>
        <authorList>
            <person name="Klenk H.-P."/>
        </authorList>
    </citation>
    <scope>NUCLEOTIDE SEQUENCE [LARGE SCALE GENOMIC DNA]</scope>
    <source>
        <strain evidence="8 9">DSM 19515</strain>
    </source>
</reference>
<evidence type="ECO:0000256" key="3">
    <source>
        <dbReference type="ARBA" id="ARBA00022692"/>
    </source>
</evidence>
<feature type="transmembrane region" description="Helical" evidence="6">
    <location>
        <begin position="289"/>
        <end position="310"/>
    </location>
</feature>
<evidence type="ECO:0000259" key="7">
    <source>
        <dbReference type="Pfam" id="PF02687"/>
    </source>
</evidence>
<gene>
    <name evidence="8" type="ORF">J2S45_000642</name>
</gene>
<organism evidence="8 9">
    <name type="scientific">Trueperella abortisuis</name>
    <dbReference type="NCBI Taxonomy" id="445930"/>
    <lineage>
        <taxon>Bacteria</taxon>
        <taxon>Bacillati</taxon>
        <taxon>Actinomycetota</taxon>
        <taxon>Actinomycetes</taxon>
        <taxon>Actinomycetales</taxon>
        <taxon>Actinomycetaceae</taxon>
        <taxon>Trueperella</taxon>
    </lineage>
</organism>
<dbReference type="Proteomes" id="UP001230145">
    <property type="component" value="Unassembled WGS sequence"/>
</dbReference>
<feature type="domain" description="ABC3 transporter permease C-terminal" evidence="7">
    <location>
        <begin position="603"/>
        <end position="715"/>
    </location>
</feature>
<sequence>MKLAAQLFKASAARSRGRLALLTGAVAFGLLVLFLFSAYHHALFDNSYTAWVQGHDRARQASWSGETLPAGDSDPLWMQLSLASAYALGDHATAVMYVATDGGQPELPADLPRWPEPGEFWVSPAVEEFMESTPYDVGARFGSTKLGVLPESMVAGPDQRVVIMGMRKADIPDPVPVYSFNDPAVDISTQVVGAVIYLGVTIVLFPVLILISIAAKLGSVQREQRYAALRLVGATNRQILTIVTFESLVAAVGGFAIGTAAYFAARPALFELSFGGGRQWPSRITVTPLQWVVVALATIALIFLSNAWGMRGLRLSPLGVARRQKPERRPSVARLVPLLAGIGVFIYVYLSVDENRGDGSTVYQILAAVLATMIGLVLAGPWFTYALGGLIRRLTQSADLFIGSSYVRAHAAAVSRSVVGVVLALFAGSFFLTAVSDVPADFFDQRSDSFAPGTVRVEGADQEEIAQIEGAPWASDVRTYPQLAGVYMVMPCADASRYLDNVSCEGGVVAVNPYAPVRQGDYYGADVAEIAQELSDNQGAYIQYDEDGQPIADTVALVQLREQGDVEALRNIVAPRADSVTIGEGGATTDTTIRMLTLLTYVGIAVTLVVSVISLVVSTYAGLLERRRSLLSLRLSGMTLRQLGVMVLVESFVPLVVMATLATAAGIGAGFVLMHAVSYTLSARFTGMYVAVLIGALIAAGFAIGAILPSIGKMTRLSVNRTE</sequence>
<evidence type="ECO:0000313" key="9">
    <source>
        <dbReference type="Proteomes" id="UP001230145"/>
    </source>
</evidence>
<feature type="transmembrane region" description="Helical" evidence="6">
    <location>
        <begin position="20"/>
        <end position="39"/>
    </location>
</feature>
<dbReference type="RefSeq" id="WP_307634521.1">
    <property type="nucleotide sequence ID" value="NZ_JAUSQL010000001.1"/>
</dbReference>
<keyword evidence="3 6" id="KW-0812">Transmembrane</keyword>
<evidence type="ECO:0000256" key="6">
    <source>
        <dbReference type="SAM" id="Phobius"/>
    </source>
</evidence>
<feature type="transmembrane region" description="Helical" evidence="6">
    <location>
        <begin position="331"/>
        <end position="350"/>
    </location>
</feature>
<feature type="transmembrane region" description="Helical" evidence="6">
    <location>
        <begin position="598"/>
        <end position="623"/>
    </location>
</feature>
<evidence type="ECO:0000256" key="2">
    <source>
        <dbReference type="ARBA" id="ARBA00022475"/>
    </source>
</evidence>
<feature type="transmembrane region" description="Helical" evidence="6">
    <location>
        <begin position="239"/>
        <end position="265"/>
    </location>
</feature>